<dbReference type="Proteomes" id="UP000270046">
    <property type="component" value="Chromosome"/>
</dbReference>
<gene>
    <name evidence="2" type="ORF">HYN43_002730</name>
</gene>
<feature type="region of interest" description="Disordered" evidence="1">
    <location>
        <begin position="325"/>
        <end position="356"/>
    </location>
</feature>
<feature type="compositionally biased region" description="Basic residues" evidence="1">
    <location>
        <begin position="347"/>
        <end position="356"/>
    </location>
</feature>
<protein>
    <submittedName>
        <fullName evidence="2">Uncharacterized protein</fullName>
    </submittedName>
</protein>
<dbReference type="EMBL" id="CP032869">
    <property type="protein sequence ID" value="AYL94274.1"/>
    <property type="molecule type" value="Genomic_DNA"/>
</dbReference>
<accession>A0A494VJ44</accession>
<dbReference type="RefSeq" id="WP_119407993.1">
    <property type="nucleotide sequence ID" value="NZ_CP032869.1"/>
</dbReference>
<dbReference type="OrthoDB" id="791468at2"/>
<evidence type="ECO:0000256" key="1">
    <source>
        <dbReference type="SAM" id="MobiDB-lite"/>
    </source>
</evidence>
<evidence type="ECO:0000313" key="3">
    <source>
        <dbReference type="Proteomes" id="UP000270046"/>
    </source>
</evidence>
<dbReference type="AlphaFoldDB" id="A0A494VJ44"/>
<sequence>MERAVNRVLEAWKSWEDKQTQMEKVAGPGKEETAVIRRLKLEHFQKARNLLAGTLRKDEQPFLPLMNATIRKLEKQVYPNILARLFFRLKNSLFDAPAQLKARETERRENIESLKAELVKSGFKDFAVRLEERLDPQSARHSIPLSSQLDQNRSLDVNLIFEKDANDQFQFRAIAATLKDQQGKQPERAFQFHTDEWPGLKAAHVKNLLEGRAVRQDFTDVSGRANSQWLELPETGTQLKRYTQDYGYDLAKLLHEPRFGPLQSPSGMDSLIWKLEQGHLVPVKWVHANGQELVYIKADPAGGGVSMTDSMQKAVRPEQLNQKLENRQEKQQAVIKQLHRPQEIKQQRKRSRGINH</sequence>
<name>A0A494VJ44_9SPHI</name>
<evidence type="ECO:0000313" key="2">
    <source>
        <dbReference type="EMBL" id="AYL94274.1"/>
    </source>
</evidence>
<organism evidence="2 3">
    <name type="scientific">Mucilaginibacter celer</name>
    <dbReference type="NCBI Taxonomy" id="2305508"/>
    <lineage>
        <taxon>Bacteria</taxon>
        <taxon>Pseudomonadati</taxon>
        <taxon>Bacteroidota</taxon>
        <taxon>Sphingobacteriia</taxon>
        <taxon>Sphingobacteriales</taxon>
        <taxon>Sphingobacteriaceae</taxon>
        <taxon>Mucilaginibacter</taxon>
    </lineage>
</organism>
<proteinExistence type="predicted"/>
<dbReference type="KEGG" id="muh:HYN43_002730"/>
<keyword evidence="3" id="KW-1185">Reference proteome</keyword>
<reference evidence="2 3" key="1">
    <citation type="submission" date="2018-10" db="EMBL/GenBank/DDBJ databases">
        <title>Genome sequencing of Mucilaginibacter sp. HYN0043.</title>
        <authorList>
            <person name="Kim M."/>
            <person name="Yi H."/>
        </authorList>
    </citation>
    <scope>NUCLEOTIDE SEQUENCE [LARGE SCALE GENOMIC DNA]</scope>
    <source>
        <strain evidence="2 3">HYN0043</strain>
    </source>
</reference>